<proteinExistence type="inferred from homology"/>
<evidence type="ECO:0000313" key="13">
    <source>
        <dbReference type="EMBL" id="KAF7600285.1"/>
    </source>
</evidence>
<dbReference type="SMART" id="SM00283">
    <property type="entry name" value="MA"/>
    <property type="match status" value="1"/>
</dbReference>
<evidence type="ECO:0000256" key="10">
    <source>
        <dbReference type="SAM" id="Phobius"/>
    </source>
</evidence>
<dbReference type="Gene3D" id="3.30.450.20">
    <property type="entry name" value="PAS domain"/>
    <property type="match status" value="2"/>
</dbReference>
<evidence type="ECO:0000256" key="6">
    <source>
        <dbReference type="ARBA" id="ARBA00023136"/>
    </source>
</evidence>
<feature type="domain" description="HAMP" evidence="12">
    <location>
        <begin position="380"/>
        <end position="434"/>
    </location>
</feature>
<gene>
    <name evidence="13" type="ORF">BGI27_03455</name>
    <name evidence="14" type="ORF">CGU29_02860</name>
</gene>
<dbReference type="GO" id="GO:0005886">
    <property type="term" value="C:plasma membrane"/>
    <property type="evidence" value="ECO:0007669"/>
    <property type="project" value="UniProtKB-SubCell"/>
</dbReference>
<feature type="transmembrane region" description="Helical" evidence="10">
    <location>
        <begin position="356"/>
        <end position="380"/>
    </location>
</feature>
<dbReference type="FunFam" id="1.10.287.950:FF:000001">
    <property type="entry name" value="Methyl-accepting chemotaxis sensory transducer"/>
    <property type="match status" value="1"/>
</dbReference>
<dbReference type="InterPro" id="IPR003660">
    <property type="entry name" value="HAMP_dom"/>
</dbReference>
<dbReference type="SMART" id="SM00304">
    <property type="entry name" value="HAMP"/>
    <property type="match status" value="2"/>
</dbReference>
<dbReference type="InterPro" id="IPR029151">
    <property type="entry name" value="Sensor-like_sf"/>
</dbReference>
<evidence type="ECO:0000313" key="16">
    <source>
        <dbReference type="Proteomes" id="UP000623509"/>
    </source>
</evidence>
<dbReference type="AlphaFoldDB" id="A0A272EX39"/>
<keyword evidence="5 10" id="KW-1133">Transmembrane helix</keyword>
<keyword evidence="3" id="KW-0145">Chemotaxis</keyword>
<keyword evidence="7 9" id="KW-0807">Transducer</keyword>
<feature type="transmembrane region" description="Helical" evidence="10">
    <location>
        <begin position="98"/>
        <end position="119"/>
    </location>
</feature>
<dbReference type="GO" id="GO:0007165">
    <property type="term" value="P:signal transduction"/>
    <property type="evidence" value="ECO:0007669"/>
    <property type="project" value="UniProtKB-KW"/>
</dbReference>
<evidence type="ECO:0000256" key="2">
    <source>
        <dbReference type="ARBA" id="ARBA00022475"/>
    </source>
</evidence>
<keyword evidence="4 10" id="KW-0812">Transmembrane</keyword>
<dbReference type="CDD" id="cd06225">
    <property type="entry name" value="HAMP"/>
    <property type="match status" value="1"/>
</dbReference>
<evidence type="ECO:0000313" key="15">
    <source>
        <dbReference type="Proteomes" id="UP000216107"/>
    </source>
</evidence>
<dbReference type="PROSITE" id="PS50111">
    <property type="entry name" value="CHEMOTAXIS_TRANSDUC_2"/>
    <property type="match status" value="1"/>
</dbReference>
<dbReference type="Pfam" id="PF00672">
    <property type="entry name" value="HAMP"/>
    <property type="match status" value="1"/>
</dbReference>
<evidence type="ECO:0000256" key="7">
    <source>
        <dbReference type="ARBA" id="ARBA00023224"/>
    </source>
</evidence>
<dbReference type="SUPFAM" id="SSF58104">
    <property type="entry name" value="Methyl-accepting chemotaxis protein (MCP) signaling domain"/>
    <property type="match status" value="1"/>
</dbReference>
<accession>A0A272EX39</accession>
<reference evidence="14 15" key="2">
    <citation type="submission" date="2017-07" db="EMBL/GenBank/DDBJ databases">
        <title>Candidatus Dactylopiibacterium carminicum, a nitrogen-fixing symbiont of the cochineal insect Dactylopius coccus and Dactylopius opuntiae (Hemiptera: Coccoidea: Dactylopiidae).</title>
        <authorList>
            <person name="Vera A."/>
        </authorList>
    </citation>
    <scope>NUCLEOTIDE SEQUENCE [LARGE SCALE GENOMIC DNA]</scope>
    <source>
        <strain evidence="14 15">NFDCM</strain>
    </source>
</reference>
<dbReference type="GO" id="GO:0006935">
    <property type="term" value="P:chemotaxis"/>
    <property type="evidence" value="ECO:0007669"/>
    <property type="project" value="UniProtKB-KW"/>
</dbReference>
<evidence type="ECO:0000256" key="9">
    <source>
        <dbReference type="PROSITE-ProRule" id="PRU00284"/>
    </source>
</evidence>
<dbReference type="EMBL" id="NMRN01000005">
    <property type="protein sequence ID" value="PAS94661.1"/>
    <property type="molecule type" value="Genomic_DNA"/>
</dbReference>
<feature type="domain" description="Methyl-accepting transducer" evidence="11">
    <location>
        <begin position="439"/>
        <end position="675"/>
    </location>
</feature>
<evidence type="ECO:0000259" key="11">
    <source>
        <dbReference type="PROSITE" id="PS50111"/>
    </source>
</evidence>
<dbReference type="EMBL" id="MDUX01000007">
    <property type="protein sequence ID" value="KAF7600285.1"/>
    <property type="molecule type" value="Genomic_DNA"/>
</dbReference>
<name>A0A272EX39_9RHOO</name>
<evidence type="ECO:0000256" key="5">
    <source>
        <dbReference type="ARBA" id="ARBA00022989"/>
    </source>
</evidence>
<keyword evidence="6 10" id="KW-0472">Membrane</keyword>
<evidence type="ECO:0000256" key="4">
    <source>
        <dbReference type="ARBA" id="ARBA00022692"/>
    </source>
</evidence>
<keyword evidence="2" id="KW-1003">Cell membrane</keyword>
<dbReference type="Gene3D" id="1.10.287.950">
    <property type="entry name" value="Methyl-accepting chemotaxis protein"/>
    <property type="match status" value="1"/>
</dbReference>
<keyword evidence="16" id="KW-1185">Reference proteome</keyword>
<comment type="subcellular location">
    <subcellularLocation>
        <location evidence="1">Cell membrane</location>
        <topology evidence="1">Multi-pass membrane protein</topology>
    </subcellularLocation>
</comment>
<evidence type="ECO:0000256" key="8">
    <source>
        <dbReference type="ARBA" id="ARBA00029447"/>
    </source>
</evidence>
<dbReference type="Proteomes" id="UP000216107">
    <property type="component" value="Unassembled WGS sequence"/>
</dbReference>
<dbReference type="CDD" id="cd11386">
    <property type="entry name" value="MCP_signal"/>
    <property type="match status" value="1"/>
</dbReference>
<evidence type="ECO:0000259" key="12">
    <source>
        <dbReference type="PROSITE" id="PS50885"/>
    </source>
</evidence>
<dbReference type="OrthoDB" id="8576332at2"/>
<evidence type="ECO:0000313" key="14">
    <source>
        <dbReference type="EMBL" id="PAS94661.1"/>
    </source>
</evidence>
<evidence type="ECO:0000256" key="1">
    <source>
        <dbReference type="ARBA" id="ARBA00004651"/>
    </source>
</evidence>
<comment type="similarity">
    <text evidence="8">Belongs to the methyl-accepting chemotaxis (MCP) protein family.</text>
</comment>
<dbReference type="PANTHER" id="PTHR32089:SF117">
    <property type="entry name" value="METHYL ACCEPTING SENSORY TRANSDUCER WITH CACHE_1 SMALL MOLECULE BINDING DOMAIN"/>
    <property type="match status" value="1"/>
</dbReference>
<comment type="caution">
    <text evidence="14">The sequence shown here is derived from an EMBL/GenBank/DDBJ whole genome shotgun (WGS) entry which is preliminary data.</text>
</comment>
<dbReference type="Proteomes" id="UP000623509">
    <property type="component" value="Unassembled WGS sequence"/>
</dbReference>
<dbReference type="PROSITE" id="PS50885">
    <property type="entry name" value="HAMP"/>
    <property type="match status" value="1"/>
</dbReference>
<dbReference type="CDD" id="cd12913">
    <property type="entry name" value="PDC1_MCP_like"/>
    <property type="match status" value="1"/>
</dbReference>
<dbReference type="Pfam" id="PF00015">
    <property type="entry name" value="MCPsignal"/>
    <property type="match status" value="1"/>
</dbReference>
<dbReference type="SUPFAM" id="SSF103190">
    <property type="entry name" value="Sensory domain-like"/>
    <property type="match status" value="1"/>
</dbReference>
<dbReference type="InterPro" id="IPR033479">
    <property type="entry name" value="dCache_1"/>
</dbReference>
<dbReference type="InterPro" id="IPR004089">
    <property type="entry name" value="MCPsignal_dom"/>
</dbReference>
<organism evidence="14 15">
    <name type="scientific">Candidatus Dactylopiibacterium carminicum</name>
    <dbReference type="NCBI Taxonomy" id="857335"/>
    <lineage>
        <taxon>Bacteria</taxon>
        <taxon>Pseudomonadati</taxon>
        <taxon>Pseudomonadota</taxon>
        <taxon>Betaproteobacteria</taxon>
        <taxon>Rhodocyclales</taxon>
        <taxon>Rhodocyclaceae</taxon>
        <taxon>Candidatus Dactylopiibacterium</taxon>
    </lineage>
</organism>
<dbReference type="PANTHER" id="PTHR32089">
    <property type="entry name" value="METHYL-ACCEPTING CHEMOTAXIS PROTEIN MCPB"/>
    <property type="match status" value="1"/>
</dbReference>
<protein>
    <submittedName>
        <fullName evidence="13 14">Chemotaxis protein</fullName>
    </submittedName>
</protein>
<reference evidence="13 16" key="1">
    <citation type="submission" date="2016-08" db="EMBL/GenBank/DDBJ databases">
        <title>Candidatus Dactylopiibacterium carminicum genome sequence.</title>
        <authorList>
            <person name="Ramirez-Puebla S.T."/>
            <person name="Ormeno-Orrillo E."/>
            <person name="Vera-Ponce De Leon A."/>
            <person name="Luis L."/>
            <person name="Sanchez-Flores A."/>
            <person name="Monica R."/>
            <person name="Martinez-Romero E."/>
        </authorList>
    </citation>
    <scope>NUCLEOTIDE SEQUENCE [LARGE SCALE GENOMIC DNA]</scope>
    <source>
        <strain evidence="13">END1</strain>
    </source>
</reference>
<dbReference type="Pfam" id="PF02743">
    <property type="entry name" value="dCache_1"/>
    <property type="match status" value="1"/>
</dbReference>
<evidence type="ECO:0000256" key="3">
    <source>
        <dbReference type="ARBA" id="ARBA00022500"/>
    </source>
</evidence>
<sequence length="711" mass="75542">MACLTSRPCLQRVSGLPARAEYPSSIRSGHYLDAAEAEGNLCVGRVPGLQRGARPAVYPLSENNPYKPVSGNGCGGEHPGGFRPSFEVFCMQSIRTRLIVVTALLMLISLLSVSLGVYLSTRSALVERLGSEIHEVARVTAAATGDWVKTSLNVVQAAQQAAALESPDDVLQQAKRSGGFDLVYVGYADKRTLFTDAQALPAGYDPTQRPWYLSATASQGPIMTSPYIDASSKALVVSFAQAHREGGEVKGVVAADVTLKHIVEQVLGVKFSAEGYAFLASGKGEIPVHPDSALLGKPLTELSPDLAGGGAFVGGLGDTRVRGKRSYAGLFEVPGTELRLGVVIDRQSALAPLDRLLWTALGVTVLALGIALPLMALLFARLLGRLGVLRDLMQDISGGGGDLTRKLTVHGHDEIAQTSSAFNRFLDGLRSMMLEVRGDSGKLSDGVESMGERVRVLAEHSAQLSDTAAANAAPIEQITVSIAHIAENADEANALMRETGRMSETGAVAIAEVSREFGRSADSVQQLAGTMQTLNNRAGEISGIVNVIKEIADQTNLLALNAAIEAARAGEQGRGFAVVADEVRKLAERTARATVEIGVMIQGMTQDTGSAYASMENSIECVNQGARASEEAARQMQEIQTRMGEALQRLEDIAASTGEQQLATTQMAQAAEQVTTRMQENDQDLQTVRETLGMLGDMSRRLRELIGGFRL</sequence>